<feature type="chain" id="PRO_5040828159" evidence="2">
    <location>
        <begin position="19"/>
        <end position="45"/>
    </location>
</feature>
<dbReference type="AlphaFoldDB" id="A0A9W3JKS4"/>
<dbReference type="RefSeq" id="WP_000724012.1">
    <property type="nucleotide sequence ID" value="NC_018508.1"/>
</dbReference>
<accession>A0A9W3JKS4</accession>
<dbReference type="EMBL" id="CP003763">
    <property type="protein sequence ID" value="AFQ25489.1"/>
    <property type="molecule type" value="Genomic_DNA"/>
</dbReference>
<gene>
    <name evidence="3" type="ORF">BTF1_06360</name>
</gene>
<reference evidence="3 4" key="1">
    <citation type="journal article" date="2013" name="Genome Announc.">
        <title>Complete Genome Sequence of Bacillus thuringiensis Serovar Israelensis Strain HD-789.</title>
        <authorList>
            <person name="Doggett N.A."/>
            <person name="Stubben C.J."/>
            <person name="Chertkov O."/>
            <person name="Bruce D.C."/>
            <person name="Detter J.C."/>
            <person name="Johnson S.L."/>
            <person name="Han C.S."/>
        </authorList>
    </citation>
    <scope>NUCLEOTIDE SEQUENCE [LARGE SCALE GENOMIC DNA]</scope>
    <source>
        <strain evidence="3 4">HD-789</strain>
    </source>
</reference>
<feature type="region of interest" description="Disordered" evidence="1">
    <location>
        <begin position="25"/>
        <end position="45"/>
    </location>
</feature>
<name>A0A9W3JKS4_BACTU</name>
<feature type="compositionally biased region" description="Basic and acidic residues" evidence="1">
    <location>
        <begin position="32"/>
        <end position="45"/>
    </location>
</feature>
<dbReference type="GeneID" id="67470939"/>
<proteinExistence type="predicted"/>
<protein>
    <submittedName>
        <fullName evidence="3">Uncharacterized protein</fullName>
    </submittedName>
</protein>
<evidence type="ECO:0000313" key="3">
    <source>
        <dbReference type="EMBL" id="AFQ25489.1"/>
    </source>
</evidence>
<evidence type="ECO:0000256" key="1">
    <source>
        <dbReference type="SAM" id="MobiDB-lite"/>
    </source>
</evidence>
<organism evidence="3 4">
    <name type="scientific">Bacillus thuringiensis HD-789</name>
    <dbReference type="NCBI Taxonomy" id="1217737"/>
    <lineage>
        <taxon>Bacteria</taxon>
        <taxon>Bacillati</taxon>
        <taxon>Bacillota</taxon>
        <taxon>Bacilli</taxon>
        <taxon>Bacillales</taxon>
        <taxon>Bacillaceae</taxon>
        <taxon>Bacillus</taxon>
        <taxon>Bacillus cereus group</taxon>
    </lineage>
</organism>
<feature type="signal peptide" evidence="2">
    <location>
        <begin position="1"/>
        <end position="18"/>
    </location>
</feature>
<dbReference type="Proteomes" id="UP000005257">
    <property type="component" value="Chromosome"/>
</dbReference>
<evidence type="ECO:0000256" key="2">
    <source>
        <dbReference type="SAM" id="SignalP"/>
    </source>
</evidence>
<dbReference type="KEGG" id="btn:BTF1_06360"/>
<evidence type="ECO:0000313" key="4">
    <source>
        <dbReference type="Proteomes" id="UP000005257"/>
    </source>
</evidence>
<sequence>MKKISLAILTFTCILAFGFNNFTESQQAKQLPKWDTDKQETHADL</sequence>
<keyword evidence="2" id="KW-0732">Signal</keyword>